<dbReference type="EMBL" id="JACBYF010000025">
    <property type="protein sequence ID" value="NYS48061.1"/>
    <property type="molecule type" value="Genomic_DNA"/>
</dbReference>
<dbReference type="InterPro" id="IPR035906">
    <property type="entry name" value="MetI-like_sf"/>
</dbReference>
<proteinExistence type="inferred from homology"/>
<dbReference type="SUPFAM" id="SSF53850">
    <property type="entry name" value="Periplasmic binding protein-like II"/>
    <property type="match status" value="1"/>
</dbReference>
<feature type="domain" description="ABC transmembrane type-1" evidence="9">
    <location>
        <begin position="267"/>
        <end position="456"/>
    </location>
</feature>
<accession>A0ABX2T1K5</accession>
<dbReference type="Pfam" id="PF00497">
    <property type="entry name" value="SBP_bac_3"/>
    <property type="match status" value="1"/>
</dbReference>
<dbReference type="PANTHER" id="PTHR30614:SF0">
    <property type="entry name" value="L-CYSTINE TRANSPORT SYSTEM PERMEASE PROTEIN TCYL"/>
    <property type="match status" value="1"/>
</dbReference>
<evidence type="ECO:0000313" key="10">
    <source>
        <dbReference type="EMBL" id="NYS48061.1"/>
    </source>
</evidence>
<keyword evidence="6 8" id="KW-1133">Transmembrane helix</keyword>
<evidence type="ECO:0000256" key="1">
    <source>
        <dbReference type="ARBA" id="ARBA00004651"/>
    </source>
</evidence>
<dbReference type="SUPFAM" id="SSF161098">
    <property type="entry name" value="MetI-like"/>
    <property type="match status" value="1"/>
</dbReference>
<dbReference type="Proteomes" id="UP000531840">
    <property type="component" value="Unassembled WGS sequence"/>
</dbReference>
<feature type="transmembrane region" description="Helical" evidence="8">
    <location>
        <begin position="271"/>
        <end position="293"/>
    </location>
</feature>
<feature type="transmembrane region" description="Helical" evidence="8">
    <location>
        <begin position="434"/>
        <end position="455"/>
    </location>
</feature>
<reference evidence="10 11" key="1">
    <citation type="submission" date="2020-07" db="EMBL/GenBank/DDBJ databases">
        <title>MOT database genomes.</title>
        <authorList>
            <person name="Joseph S."/>
            <person name="Aduse-Opoku J."/>
            <person name="Hashim A."/>
            <person name="Wade W."/>
            <person name="Curtis M."/>
        </authorList>
    </citation>
    <scope>NUCLEOTIDE SEQUENCE [LARGE SCALE GENOMIC DNA]</scope>
    <source>
        <strain evidence="10 11">CIP 106318</strain>
    </source>
</reference>
<evidence type="ECO:0000256" key="5">
    <source>
        <dbReference type="ARBA" id="ARBA00022970"/>
    </source>
</evidence>
<dbReference type="InterPro" id="IPR001638">
    <property type="entry name" value="Solute-binding_3/MltF_N"/>
</dbReference>
<dbReference type="RefSeq" id="WP_179941843.1">
    <property type="nucleotide sequence ID" value="NZ_JACBYF010000025.1"/>
</dbReference>
<dbReference type="SMART" id="SM00062">
    <property type="entry name" value="PBPb"/>
    <property type="match status" value="1"/>
</dbReference>
<evidence type="ECO:0000256" key="4">
    <source>
        <dbReference type="ARBA" id="ARBA00022692"/>
    </source>
</evidence>
<dbReference type="Gene3D" id="3.40.190.10">
    <property type="entry name" value="Periplasmic binding protein-like II"/>
    <property type="match status" value="2"/>
</dbReference>
<protein>
    <submittedName>
        <fullName evidence="10">ABC transporter substrate-binding protein/permease</fullName>
    </submittedName>
</protein>
<comment type="similarity">
    <text evidence="8">Belongs to the binding-protein-dependent transport system permease family.</text>
</comment>
<comment type="caution">
    <text evidence="10">The sequence shown here is derived from an EMBL/GenBank/DDBJ whole genome shotgun (WGS) entry which is preliminary data.</text>
</comment>
<dbReference type="CDD" id="cd06261">
    <property type="entry name" value="TM_PBP2"/>
    <property type="match status" value="1"/>
</dbReference>
<dbReference type="NCBIfam" id="TIGR01726">
    <property type="entry name" value="HEQRo_perm_3TM"/>
    <property type="match status" value="1"/>
</dbReference>
<evidence type="ECO:0000256" key="3">
    <source>
        <dbReference type="ARBA" id="ARBA00022475"/>
    </source>
</evidence>
<organism evidence="10 11">
    <name type="scientific">Gemelliphila palaticanis</name>
    <dbReference type="NCBI Taxonomy" id="81950"/>
    <lineage>
        <taxon>Bacteria</taxon>
        <taxon>Bacillati</taxon>
        <taxon>Bacillota</taxon>
        <taxon>Bacilli</taxon>
        <taxon>Bacillales</taxon>
        <taxon>Gemellaceae</taxon>
        <taxon>Gemelliphila</taxon>
    </lineage>
</organism>
<keyword evidence="2 8" id="KW-0813">Transport</keyword>
<gene>
    <name evidence="10" type="ORF">HZY85_07730</name>
</gene>
<evidence type="ECO:0000313" key="11">
    <source>
        <dbReference type="Proteomes" id="UP000531840"/>
    </source>
</evidence>
<dbReference type="PROSITE" id="PS50928">
    <property type="entry name" value="ABC_TM1"/>
    <property type="match status" value="1"/>
</dbReference>
<dbReference type="Pfam" id="PF00528">
    <property type="entry name" value="BPD_transp_1"/>
    <property type="match status" value="1"/>
</dbReference>
<evidence type="ECO:0000259" key="9">
    <source>
        <dbReference type="PROSITE" id="PS50928"/>
    </source>
</evidence>
<evidence type="ECO:0000256" key="6">
    <source>
        <dbReference type="ARBA" id="ARBA00022989"/>
    </source>
</evidence>
<comment type="subcellular location">
    <subcellularLocation>
        <location evidence="1 8">Cell membrane</location>
        <topology evidence="1 8">Multi-pass membrane protein</topology>
    </subcellularLocation>
</comment>
<sequence length="465" mass="52905">MVKNKVISLFLFLIFMFNNYNFISQAKYKLVIGLDPTFSPMGYVDENGNYAGVDIDLAKIYAERYNKNIEFKSINWETKEIELENGNIDLIWNGLTHTEERAKAMELSDKYLDDNLVLVSLKENRYEDFKSLKGKNIAVQANSSAEKLAIDNKEIFQEIKSYPDYNQAMLNLKNNSVDGVIIDEIVAKYISGKENINIYVSKNILEKADFSVAAKKGNTQLIEEINEFLKIAKEEGIIENLENKWFESNPNTDKGILGTFSDILKGINNTVLVYVLTVLFSFPLAIVLSVIYLRGNKVINAAISFYTWVFRGSPLMLQLFFFYYGLFPMLGVQISAIWCAVITFILNYLAYIFEILRGGIASVDSGQNEASYVLGYNYVQRFIYIILPQAIRVTLPSLSNEAIALVKDTSLINVLAITEILLITKQIANRTATIVPYIYAFIIYLALNAIIVFIFNKLEKKYSLN</sequence>
<evidence type="ECO:0000256" key="8">
    <source>
        <dbReference type="RuleBase" id="RU363032"/>
    </source>
</evidence>
<keyword evidence="4 8" id="KW-0812">Transmembrane</keyword>
<keyword evidence="3" id="KW-1003">Cell membrane</keyword>
<dbReference type="InterPro" id="IPR000515">
    <property type="entry name" value="MetI-like"/>
</dbReference>
<keyword evidence="7 8" id="KW-0472">Membrane</keyword>
<evidence type="ECO:0000256" key="2">
    <source>
        <dbReference type="ARBA" id="ARBA00022448"/>
    </source>
</evidence>
<dbReference type="InterPro" id="IPR043429">
    <property type="entry name" value="ArtM/GltK/GlnP/TcyL/YhdX-like"/>
</dbReference>
<keyword evidence="5" id="KW-0029">Amino-acid transport</keyword>
<dbReference type="Gene3D" id="1.10.3720.10">
    <property type="entry name" value="MetI-like"/>
    <property type="match status" value="1"/>
</dbReference>
<evidence type="ECO:0000256" key="7">
    <source>
        <dbReference type="ARBA" id="ARBA00023136"/>
    </source>
</evidence>
<feature type="transmembrane region" description="Helical" evidence="8">
    <location>
        <begin position="332"/>
        <end position="353"/>
    </location>
</feature>
<feature type="transmembrane region" description="Helical" evidence="8">
    <location>
        <begin position="305"/>
        <end position="326"/>
    </location>
</feature>
<name>A0ABX2T1K5_9BACL</name>
<keyword evidence="11" id="KW-1185">Reference proteome</keyword>
<dbReference type="InterPro" id="IPR010065">
    <property type="entry name" value="AA_ABC_transptr_permease_3TM"/>
</dbReference>
<dbReference type="PANTHER" id="PTHR30614">
    <property type="entry name" value="MEMBRANE COMPONENT OF AMINO ACID ABC TRANSPORTER"/>
    <property type="match status" value="1"/>
</dbReference>